<dbReference type="Proteomes" id="UP001596099">
    <property type="component" value="Unassembled WGS sequence"/>
</dbReference>
<dbReference type="Pfam" id="PF15915">
    <property type="entry name" value="BAT"/>
    <property type="match status" value="1"/>
</dbReference>
<protein>
    <submittedName>
        <fullName evidence="4">Bacterio-opsin activator domain-containing protein</fullName>
    </submittedName>
</protein>
<dbReference type="InterPro" id="IPR007050">
    <property type="entry name" value="HTH_bacterioopsin"/>
</dbReference>
<accession>A0ABD5RN90</accession>
<dbReference type="RefSeq" id="WP_368409040.1">
    <property type="nucleotide sequence ID" value="NZ_JALLGW010000001.1"/>
</dbReference>
<dbReference type="InterPro" id="IPR031803">
    <property type="entry name" value="BAT_GAF/HTH-assoc"/>
</dbReference>
<keyword evidence="5" id="KW-1185">Reference proteome</keyword>
<dbReference type="SUPFAM" id="SSF88659">
    <property type="entry name" value="Sigma3 and sigma4 domains of RNA polymerase sigma factors"/>
    <property type="match status" value="1"/>
</dbReference>
<dbReference type="Gene3D" id="3.30.450.40">
    <property type="match status" value="1"/>
</dbReference>
<dbReference type="InterPro" id="IPR003018">
    <property type="entry name" value="GAF"/>
</dbReference>
<keyword evidence="2" id="KW-0804">Transcription</keyword>
<keyword evidence="1" id="KW-0805">Transcription regulation</keyword>
<dbReference type="InterPro" id="IPR036388">
    <property type="entry name" value="WH-like_DNA-bd_sf"/>
</dbReference>
<dbReference type="InterPro" id="IPR013324">
    <property type="entry name" value="RNA_pol_sigma_r3/r4-like"/>
</dbReference>
<evidence type="ECO:0000259" key="3">
    <source>
        <dbReference type="SMART" id="SM00065"/>
    </source>
</evidence>
<dbReference type="PANTHER" id="PTHR34236:SF1">
    <property type="entry name" value="DIMETHYL SULFOXIDE REDUCTASE TRANSCRIPTIONAL ACTIVATOR"/>
    <property type="match status" value="1"/>
</dbReference>
<evidence type="ECO:0000256" key="2">
    <source>
        <dbReference type="ARBA" id="ARBA00023163"/>
    </source>
</evidence>
<reference evidence="4 5" key="1">
    <citation type="journal article" date="2019" name="Int. J. Syst. Evol. Microbiol.">
        <title>The Global Catalogue of Microorganisms (GCM) 10K type strain sequencing project: providing services to taxonomists for standard genome sequencing and annotation.</title>
        <authorList>
            <consortium name="The Broad Institute Genomics Platform"/>
            <consortium name="The Broad Institute Genome Sequencing Center for Infectious Disease"/>
            <person name="Wu L."/>
            <person name="Ma J."/>
        </authorList>
    </citation>
    <scope>NUCLEOTIDE SEQUENCE [LARGE SCALE GENOMIC DNA]</scope>
    <source>
        <strain evidence="4 5">CGMCC 1.12543</strain>
    </source>
</reference>
<dbReference type="Pfam" id="PF04967">
    <property type="entry name" value="HTH_10"/>
    <property type="match status" value="1"/>
</dbReference>
<dbReference type="SUPFAM" id="SSF55781">
    <property type="entry name" value="GAF domain-like"/>
    <property type="match status" value="2"/>
</dbReference>
<dbReference type="SMART" id="SM00065">
    <property type="entry name" value="GAF"/>
    <property type="match status" value="1"/>
</dbReference>
<comment type="caution">
    <text evidence="4">The sequence shown here is derived from an EMBL/GenBank/DDBJ whole genome shotgun (WGS) entry which is preliminary data.</text>
</comment>
<gene>
    <name evidence="4" type="ORF">ACFPYI_11150</name>
</gene>
<dbReference type="AlphaFoldDB" id="A0ABD5RN90"/>
<proteinExistence type="predicted"/>
<feature type="domain" description="GAF" evidence="3">
    <location>
        <begin position="176"/>
        <end position="333"/>
    </location>
</feature>
<evidence type="ECO:0000256" key="1">
    <source>
        <dbReference type="ARBA" id="ARBA00023015"/>
    </source>
</evidence>
<dbReference type="Pfam" id="PF13185">
    <property type="entry name" value="GAF_2"/>
    <property type="match status" value="2"/>
</dbReference>
<dbReference type="InterPro" id="IPR029016">
    <property type="entry name" value="GAF-like_dom_sf"/>
</dbReference>
<sequence>MTTAETPGEVADIVVEGAQEILGLPLTTIKYYNEATGHLEPQTRTPELRALIGDDPLFGVDWHLAWQAFVDDEERIVDDIAAADVETGETPLGSAMVLPIGEHGVFIAGTETAGSFTDTDVLVSRILVANTLAALDRVDREQELRTQKSRLEEHNDALERLNRLNGVIRGLTGKLVEASTREEIETAVCEELAGTDPYVFAWVAQQGAVGNEVTPRTSAGREDGYLDDIEITVDDSPTGQGPAGTAFKTRKPAVQNNLHVDPPFEPWRQQALQRGYRAGISIPLAYRETVYGVLNLYADEPGVFDEMEVAVLGELGNMVGYAINAIERKRAIVGDAAVELTFTVTDDTIPAIGFADVTDGTFEFETLVERPDGSLRVFFETTGVDPETVYEFADRTTTVDHLTLLTEGEESCRFEAIVGEDSFFADLVSYGAYPTAMYAGSEGGEVTIELPRNGDVKAFIRMFVRRYEGAELVARVEQNRPVRTSAEFEATYRDRLTERQAEVLETAYFSGFFEWPRETSGKELAALLDISQPTVSRHIRTSERKLFGLLFDDE</sequence>
<name>A0ABD5RN90_9EURY</name>
<evidence type="ECO:0000313" key="5">
    <source>
        <dbReference type="Proteomes" id="UP001596099"/>
    </source>
</evidence>
<dbReference type="Gene3D" id="1.10.10.10">
    <property type="entry name" value="Winged helix-like DNA-binding domain superfamily/Winged helix DNA-binding domain"/>
    <property type="match status" value="1"/>
</dbReference>
<evidence type="ECO:0000313" key="4">
    <source>
        <dbReference type="EMBL" id="MFC5971888.1"/>
    </source>
</evidence>
<dbReference type="EMBL" id="JBHSQH010000001">
    <property type="protein sequence ID" value="MFC5971888.1"/>
    <property type="molecule type" value="Genomic_DNA"/>
</dbReference>
<dbReference type="PANTHER" id="PTHR34236">
    <property type="entry name" value="DIMETHYL SULFOXIDE REDUCTASE TRANSCRIPTIONAL ACTIVATOR"/>
    <property type="match status" value="1"/>
</dbReference>
<organism evidence="4 5">
    <name type="scientific">Halomarina salina</name>
    <dbReference type="NCBI Taxonomy" id="1872699"/>
    <lineage>
        <taxon>Archaea</taxon>
        <taxon>Methanobacteriati</taxon>
        <taxon>Methanobacteriota</taxon>
        <taxon>Stenosarchaea group</taxon>
        <taxon>Halobacteria</taxon>
        <taxon>Halobacteriales</taxon>
        <taxon>Natronomonadaceae</taxon>
        <taxon>Halomarina</taxon>
    </lineage>
</organism>